<sequence length="96" mass="11318">MHVAYRHTCIHALNTNESPCVIRARIPWVSFFFLSFFLLAFSHWLILPVYLHSNYLVVFPLLSFVHAGSSFMIDGIQFTFSFMHAYMVRFAHWFIG</sequence>
<organism evidence="2 3">
    <name type="scientific">Aspergillus campestris (strain IBT 28561)</name>
    <dbReference type="NCBI Taxonomy" id="1392248"/>
    <lineage>
        <taxon>Eukaryota</taxon>
        <taxon>Fungi</taxon>
        <taxon>Dikarya</taxon>
        <taxon>Ascomycota</taxon>
        <taxon>Pezizomycotina</taxon>
        <taxon>Eurotiomycetes</taxon>
        <taxon>Eurotiomycetidae</taxon>
        <taxon>Eurotiales</taxon>
        <taxon>Aspergillaceae</taxon>
        <taxon>Aspergillus</taxon>
        <taxon>Aspergillus subgen. Circumdati</taxon>
    </lineage>
</organism>
<evidence type="ECO:0000313" key="2">
    <source>
        <dbReference type="EMBL" id="PKY04988.1"/>
    </source>
</evidence>
<proteinExistence type="predicted"/>
<evidence type="ECO:0000256" key="1">
    <source>
        <dbReference type="SAM" id="Phobius"/>
    </source>
</evidence>
<dbReference type="EMBL" id="MSFM01000005">
    <property type="protein sequence ID" value="PKY04988.1"/>
    <property type="molecule type" value="Genomic_DNA"/>
</dbReference>
<dbReference type="RefSeq" id="XP_024693582.1">
    <property type="nucleotide sequence ID" value="XM_024832764.1"/>
</dbReference>
<dbReference type="VEuPathDB" id="FungiDB:P168DRAFT_142589"/>
<feature type="transmembrane region" description="Helical" evidence="1">
    <location>
        <begin position="31"/>
        <end position="51"/>
    </location>
</feature>
<name>A0A2I1D554_ASPC2</name>
<reference evidence="2" key="1">
    <citation type="submission" date="2016-12" db="EMBL/GenBank/DDBJ databases">
        <title>The genomes of Aspergillus section Nigri reveals drivers in fungal speciation.</title>
        <authorList>
            <consortium name="DOE Joint Genome Institute"/>
            <person name="Vesth T.C."/>
            <person name="Nybo J."/>
            <person name="Theobald S."/>
            <person name="Brandl J."/>
            <person name="Frisvad J.C."/>
            <person name="Nielsen K.F."/>
            <person name="Lyhne E.K."/>
            <person name="Kogle M.E."/>
            <person name="Kuo A."/>
            <person name="Riley R."/>
            <person name="Clum A."/>
            <person name="Nolan M."/>
            <person name="Lipzen A."/>
            <person name="Salamov A."/>
            <person name="Henrissat B."/>
            <person name="Wiebenga A."/>
            <person name="De vries R.P."/>
            <person name="Grigoriev I.V."/>
            <person name="Mortensen U.H."/>
            <person name="Andersen M.R."/>
            <person name="Baker S.E."/>
        </authorList>
    </citation>
    <scope>NUCLEOTIDE SEQUENCE</scope>
    <source>
        <strain evidence="2">IBT 28561</strain>
    </source>
</reference>
<protein>
    <submittedName>
        <fullName evidence="2">Uncharacterized protein</fullName>
    </submittedName>
</protein>
<dbReference type="AlphaFoldDB" id="A0A2I1D554"/>
<keyword evidence="3" id="KW-1185">Reference proteome</keyword>
<accession>A0A2I1D554</accession>
<keyword evidence="1" id="KW-1133">Transmembrane helix</keyword>
<keyword evidence="1" id="KW-0812">Transmembrane</keyword>
<gene>
    <name evidence="2" type="ORF">P168DRAFT_142589</name>
</gene>
<comment type="caution">
    <text evidence="2">The sequence shown here is derived from an EMBL/GenBank/DDBJ whole genome shotgun (WGS) entry which is preliminary data.</text>
</comment>
<dbReference type="GeneID" id="36540286"/>
<dbReference type="Proteomes" id="UP000234254">
    <property type="component" value="Unassembled WGS sequence"/>
</dbReference>
<evidence type="ECO:0000313" key="3">
    <source>
        <dbReference type="Proteomes" id="UP000234254"/>
    </source>
</evidence>
<keyword evidence="1" id="KW-0472">Membrane</keyword>